<evidence type="ECO:0000256" key="5">
    <source>
        <dbReference type="ARBA" id="ARBA00022512"/>
    </source>
</evidence>
<comment type="caution">
    <text evidence="20">The sequence shown here is derived from an EMBL/GenBank/DDBJ whole genome shotgun (WGS) entry which is preliminary data.</text>
</comment>
<dbReference type="PANTHER" id="PTHR31983">
    <property type="entry name" value="ENDO-1,3(4)-BETA-GLUCANASE 1"/>
    <property type="match status" value="1"/>
</dbReference>
<evidence type="ECO:0000259" key="19">
    <source>
        <dbReference type="Pfam" id="PF17652"/>
    </source>
</evidence>
<keyword evidence="13" id="KW-0624">Polysaccharide degradation</keyword>
<evidence type="ECO:0000313" key="20">
    <source>
        <dbReference type="EMBL" id="KKA19328.1"/>
    </source>
</evidence>
<dbReference type="GO" id="GO:0009986">
    <property type="term" value="C:cell surface"/>
    <property type="evidence" value="ECO:0007669"/>
    <property type="project" value="TreeGrafter"/>
</dbReference>
<feature type="region of interest" description="Disordered" evidence="16">
    <location>
        <begin position="83"/>
        <end position="160"/>
    </location>
</feature>
<dbReference type="Pfam" id="PF03639">
    <property type="entry name" value="Glyco_hydro_81"/>
    <property type="match status" value="1"/>
</dbReference>
<keyword evidence="10" id="KW-0119">Carbohydrate metabolism</keyword>
<dbReference type="EMBL" id="LASV01000358">
    <property type="protein sequence ID" value="KKA19328.1"/>
    <property type="molecule type" value="Genomic_DNA"/>
</dbReference>
<feature type="compositionally biased region" description="Low complexity" evidence="16">
    <location>
        <begin position="117"/>
        <end position="131"/>
    </location>
</feature>
<feature type="compositionally biased region" description="Polar residues" evidence="16">
    <location>
        <begin position="30"/>
        <end position="49"/>
    </location>
</feature>
<evidence type="ECO:0000256" key="6">
    <source>
        <dbReference type="ARBA" id="ARBA00022525"/>
    </source>
</evidence>
<evidence type="ECO:0000313" key="21">
    <source>
        <dbReference type="Proteomes" id="UP000053958"/>
    </source>
</evidence>
<dbReference type="Gene3D" id="2.70.98.30">
    <property type="entry name" value="Golgi alpha-mannosidase II, domain 4"/>
    <property type="match status" value="1"/>
</dbReference>
<organism evidence="20 21">
    <name type="scientific">Rasamsonia emersonii (strain ATCC 16479 / CBS 393.64 / IMI 116815)</name>
    <dbReference type="NCBI Taxonomy" id="1408163"/>
    <lineage>
        <taxon>Eukaryota</taxon>
        <taxon>Fungi</taxon>
        <taxon>Dikarya</taxon>
        <taxon>Ascomycota</taxon>
        <taxon>Pezizomycotina</taxon>
        <taxon>Eurotiomycetes</taxon>
        <taxon>Eurotiomycetidae</taxon>
        <taxon>Eurotiales</taxon>
        <taxon>Trichocomaceae</taxon>
        <taxon>Rasamsonia</taxon>
    </lineage>
</organism>
<keyword evidence="6" id="KW-0964">Secreted</keyword>
<dbReference type="OrthoDB" id="4473401at2759"/>
<dbReference type="RefSeq" id="XP_013325940.1">
    <property type="nucleotide sequence ID" value="XM_013470486.1"/>
</dbReference>
<keyword evidence="5" id="KW-0134">Cell wall</keyword>
<feature type="domain" description="Glycosyl hydrolase family 81 C-terminal" evidence="19">
    <location>
        <begin position="522"/>
        <end position="873"/>
    </location>
</feature>
<dbReference type="Pfam" id="PF17652">
    <property type="entry name" value="Glyco_hydro81C"/>
    <property type="match status" value="1"/>
</dbReference>
<feature type="signal peptide" evidence="17">
    <location>
        <begin position="1"/>
        <end position="24"/>
    </location>
</feature>
<dbReference type="PROSITE" id="PS52008">
    <property type="entry name" value="GH81"/>
    <property type="match status" value="1"/>
</dbReference>
<dbReference type="GO" id="GO:0052861">
    <property type="term" value="F:endo-1,3(4)-beta-glucanase activity"/>
    <property type="evidence" value="ECO:0007669"/>
    <property type="project" value="InterPro"/>
</dbReference>
<dbReference type="GO" id="GO:0000272">
    <property type="term" value="P:polysaccharide catabolic process"/>
    <property type="evidence" value="ECO:0007669"/>
    <property type="project" value="UniProtKB-KW"/>
</dbReference>
<reference evidence="20 21" key="1">
    <citation type="submission" date="2015-04" db="EMBL/GenBank/DDBJ databases">
        <authorList>
            <person name="Heijne W.H."/>
            <person name="Fedorova N.D."/>
            <person name="Nierman W.C."/>
            <person name="Vollebregt A.W."/>
            <person name="Zhao Z."/>
            <person name="Wu L."/>
            <person name="Kumar M."/>
            <person name="Stam H."/>
            <person name="van den Berg M.A."/>
            <person name="Pel H.J."/>
        </authorList>
    </citation>
    <scope>NUCLEOTIDE SEQUENCE [LARGE SCALE GENOMIC DNA]</scope>
    <source>
        <strain evidence="20 21">CBS 393.64</strain>
    </source>
</reference>
<evidence type="ECO:0000256" key="3">
    <source>
        <dbReference type="ARBA" id="ARBA00010730"/>
    </source>
</evidence>
<dbReference type="GO" id="GO:0071555">
    <property type="term" value="P:cell wall organization"/>
    <property type="evidence" value="ECO:0007669"/>
    <property type="project" value="UniProtKB-KW"/>
</dbReference>
<dbReference type="FunFam" id="1.10.287.1170:FF:000001">
    <property type="entry name" value="Endo-1,3-beta-glucanase Engl1"/>
    <property type="match status" value="1"/>
</dbReference>
<feature type="compositionally biased region" description="Polar residues" evidence="16">
    <location>
        <begin position="84"/>
        <end position="111"/>
    </location>
</feature>
<evidence type="ECO:0000256" key="9">
    <source>
        <dbReference type="ARBA" id="ARBA00023180"/>
    </source>
</evidence>
<evidence type="ECO:0000256" key="2">
    <source>
        <dbReference type="ARBA" id="ARBA00004191"/>
    </source>
</evidence>
<evidence type="ECO:0000256" key="11">
    <source>
        <dbReference type="ARBA" id="ARBA00023295"/>
    </source>
</evidence>
<proteinExistence type="inferred from homology"/>
<dbReference type="InterPro" id="IPR005200">
    <property type="entry name" value="Endo-beta-glucanase"/>
</dbReference>
<evidence type="ECO:0000256" key="13">
    <source>
        <dbReference type="ARBA" id="ARBA00023326"/>
    </source>
</evidence>
<keyword evidence="21" id="KW-1185">Reference proteome</keyword>
<dbReference type="GeneID" id="25318990"/>
<dbReference type="EC" id="3.2.1.39" evidence="4"/>
<name>A0A0F4YNW9_RASE3</name>
<evidence type="ECO:0000256" key="8">
    <source>
        <dbReference type="ARBA" id="ARBA00022801"/>
    </source>
</evidence>
<feature type="domain" description="Glycosyl hydrolase family 81 N-terminal" evidence="18">
    <location>
        <begin position="187"/>
        <end position="513"/>
    </location>
</feature>
<keyword evidence="7 17" id="KW-0732">Signal</keyword>
<dbReference type="GO" id="GO:0042973">
    <property type="term" value="F:glucan endo-1,3-beta-D-glucosidase activity"/>
    <property type="evidence" value="ECO:0007669"/>
    <property type="project" value="UniProtKB-EC"/>
</dbReference>
<dbReference type="GO" id="GO:0000920">
    <property type="term" value="P:septum digestion after cytokinesis"/>
    <property type="evidence" value="ECO:0007669"/>
    <property type="project" value="UniProtKB-ARBA"/>
</dbReference>
<dbReference type="Proteomes" id="UP000053958">
    <property type="component" value="Unassembled WGS sequence"/>
</dbReference>
<evidence type="ECO:0000256" key="7">
    <source>
        <dbReference type="ARBA" id="ARBA00022729"/>
    </source>
</evidence>
<dbReference type="FunFam" id="1.20.5.420:FF:000008">
    <property type="entry name" value="Endo-1,3-beta-glucanase Engl1"/>
    <property type="match status" value="1"/>
</dbReference>
<keyword evidence="12" id="KW-0961">Cell wall biogenesis/degradation</keyword>
<evidence type="ECO:0000256" key="1">
    <source>
        <dbReference type="ARBA" id="ARBA00000382"/>
    </source>
</evidence>
<evidence type="ECO:0000256" key="14">
    <source>
        <dbReference type="ARBA" id="ARBA00074614"/>
    </source>
</evidence>
<sequence>MERQLVWLSTVILMWFQAIQGAYGLPQFGSKSSQAAPAAGTTSFKTQYPPNADRILTPATQGVYHFSLERDGHPSLQPFPTVISYKTPTPETNPSGTEIHTSKSPFSSVPQVDNPDPASSSVSPTLPSSSSDAEGRKGPVTPVALSTSYPEIPVKGTDTPSTMASQDVFQPISSDPIPTNIQSRDDHPVPKLGIVNATGPIATNKFYAGFFLGNRSCATFTHPYSISWAQGTGNAGSWGISVSHIEAEQLAFGQPNPKIPGSPASNYINPIGIQSLILSATELSNSTVLNVEQPTAFSAQIVLRPQNGSSQSITFPVVQGMGYVTGVYNDLQPNIQSSIGFQKVVSAGSPRPGVFKYRVTLEDNKSWLVYVIPANGTDPDLRLESNTLLCGPSGFSGIVQVTKNPAGDAGEKFFDNSAGVYPVTANVTGSVSNTTGTYSFNWEKAGKDASSTPLLMFALPHHVESFDDNTRARQIALQLRTTTKGNATAVIGESWTMVEPDLPVDMGFAPWSPTRGSVTNFSPAIQQVIRDIAPTELQQDMDAETNLDSMYFSGKALSKFATLVYTVNTLANDPQLAASALSTLKACFARFVTNHQKWPLVYDNVWKGVVSSATYATNDSGVDFGNSYYNDHHFHYGYFIHAAAIIGSLDPSWIDENKAWVNMLVRDAGNSAANDPLFPFSRAFDWFHGHSWAKGLFASWDGKDQESTSEDAMFAYAVKMWGNTIGDKSMEARGNLMLALLKRSLRNYFLMESTNTNQPAQFTANKVSGIMFENKADHTTYFGTNLEYIQGIHMLPILPCSAYTRNQKFVTEEWNAMFAPNASDPASTVTGGWKGILYANLAIIDPKTSYQFFSQPNFDYSWIDGGASRTWYLAYAAGLGGSP</sequence>
<dbReference type="InterPro" id="IPR040720">
    <property type="entry name" value="GH81_C"/>
</dbReference>
<keyword evidence="11 20" id="KW-0326">Glycosidase</keyword>
<evidence type="ECO:0000256" key="12">
    <source>
        <dbReference type="ARBA" id="ARBA00023316"/>
    </source>
</evidence>
<evidence type="ECO:0000256" key="4">
    <source>
        <dbReference type="ARBA" id="ARBA00012780"/>
    </source>
</evidence>
<dbReference type="FunFam" id="2.70.98.30:FF:000006">
    <property type="entry name" value="Endo-1,3-beta-glucanase Engl1"/>
    <property type="match status" value="1"/>
</dbReference>
<feature type="region of interest" description="Disordered" evidence="16">
    <location>
        <begin position="30"/>
        <end position="52"/>
    </location>
</feature>
<dbReference type="PANTHER" id="PTHR31983:SF0">
    <property type="entry name" value="GLUCAN ENDO-1,3-BETA-D-GLUCOSIDASE 2"/>
    <property type="match status" value="1"/>
</dbReference>
<comment type="catalytic activity">
    <reaction evidence="1">
        <text>Hydrolysis of (1-&gt;3)-beta-D-glucosidic linkages in (1-&gt;3)-beta-D-glucans.</text>
        <dbReference type="EC" id="3.2.1.39"/>
    </reaction>
</comment>
<evidence type="ECO:0000256" key="16">
    <source>
        <dbReference type="SAM" id="MobiDB-lite"/>
    </source>
</evidence>
<gene>
    <name evidence="20" type="ORF">T310_6695</name>
</gene>
<keyword evidence="8 20" id="KW-0378">Hydrolase</keyword>
<evidence type="ECO:0000256" key="15">
    <source>
        <dbReference type="ARBA" id="ARBA00075210"/>
    </source>
</evidence>
<dbReference type="Gene3D" id="1.10.287.1170">
    <property type="entry name" value="glycoside hydrolase family 81 endo-[beta] glucanase"/>
    <property type="match status" value="1"/>
</dbReference>
<feature type="chain" id="PRO_5002481784" description="Glucan endo-1,3-beta-D-glucosidase 1" evidence="17">
    <location>
        <begin position="25"/>
        <end position="883"/>
    </location>
</feature>
<protein>
    <recommendedName>
        <fullName evidence="14">Glucan endo-1,3-beta-D-glucosidase 1</fullName>
        <ecNumber evidence="4">3.2.1.39</ecNumber>
    </recommendedName>
    <alternativeName>
        <fullName evidence="15">Daughter specific expression protein 4</fullName>
    </alternativeName>
</protein>
<comment type="similarity">
    <text evidence="3">Belongs to the glycosyl hydrolase 81 family.</text>
</comment>
<accession>A0A0F4YNW9</accession>
<dbReference type="AlphaFoldDB" id="A0A0F4YNW9"/>
<dbReference type="Gene3D" id="1.20.5.420">
    <property type="entry name" value="Immunoglobulin FC, subunit C"/>
    <property type="match status" value="1"/>
</dbReference>
<dbReference type="InterPro" id="IPR040451">
    <property type="entry name" value="GH81_N"/>
</dbReference>
<keyword evidence="9" id="KW-0325">Glycoprotein</keyword>
<dbReference type="STRING" id="1408163.A0A0F4YNW9"/>
<evidence type="ECO:0000256" key="17">
    <source>
        <dbReference type="SAM" id="SignalP"/>
    </source>
</evidence>
<comment type="subcellular location">
    <subcellularLocation>
        <location evidence="2">Secreted</location>
        <location evidence="2">Cell wall</location>
    </subcellularLocation>
</comment>
<evidence type="ECO:0000256" key="10">
    <source>
        <dbReference type="ARBA" id="ARBA00023277"/>
    </source>
</evidence>
<evidence type="ECO:0000259" key="18">
    <source>
        <dbReference type="Pfam" id="PF03639"/>
    </source>
</evidence>